<dbReference type="PANTHER" id="PTHR33734">
    <property type="entry name" value="LYSM DOMAIN-CONTAINING GPI-ANCHORED PROTEIN 2"/>
    <property type="match status" value="1"/>
</dbReference>
<dbReference type="EMBL" id="CP121208">
    <property type="protein sequence ID" value="WFM82720.1"/>
    <property type="molecule type" value="Genomic_DNA"/>
</dbReference>
<evidence type="ECO:0000259" key="3">
    <source>
        <dbReference type="PROSITE" id="PS51782"/>
    </source>
</evidence>
<accession>A0ABY8FW24</accession>
<dbReference type="InterPro" id="IPR023346">
    <property type="entry name" value="Lysozyme-like_dom_sf"/>
</dbReference>
<dbReference type="Proteomes" id="UP001215216">
    <property type="component" value="Chromosome"/>
</dbReference>
<feature type="region of interest" description="Disordered" evidence="1">
    <location>
        <begin position="195"/>
        <end position="222"/>
    </location>
</feature>
<dbReference type="SMART" id="SM00257">
    <property type="entry name" value="LysM"/>
    <property type="match status" value="2"/>
</dbReference>
<dbReference type="PANTHER" id="PTHR33734:SF22">
    <property type="entry name" value="MEMBRANE-BOUND LYTIC MUREIN TRANSGLYCOSYLASE D"/>
    <property type="match status" value="1"/>
</dbReference>
<evidence type="ECO:0000313" key="5">
    <source>
        <dbReference type="Proteomes" id="UP001215216"/>
    </source>
</evidence>
<protein>
    <submittedName>
        <fullName evidence="4">LysM peptidoglycan-binding domain-containing protein</fullName>
    </submittedName>
</protein>
<dbReference type="Gene3D" id="1.10.530.10">
    <property type="match status" value="1"/>
</dbReference>
<dbReference type="CDD" id="cd00254">
    <property type="entry name" value="LT-like"/>
    <property type="match status" value="1"/>
</dbReference>
<feature type="domain" description="LysM" evidence="3">
    <location>
        <begin position="146"/>
        <end position="190"/>
    </location>
</feature>
<dbReference type="PROSITE" id="PS51782">
    <property type="entry name" value="LYSM"/>
    <property type="match status" value="2"/>
</dbReference>
<name>A0ABY8FW24_9ACTO</name>
<sequence>MARTVASALALATTAAVLFPTAAHAVSGTSALTTAPIALAKAPEMTYQVKKGDSFWAIARRTGISMYDLASANGLSIKDVIHPGQRLRIPSMRVKGGTKVAPVVKKATTPALTKTTPTAKKAPATKKSTSDTAKKTLTKATARASAHYTVRPGDTLSAIARSHGTTVGALASLNKITNPSRIYAGQRIMLSASVASHTSARTAPKPSKTTASRPTTTSGMKRLVTNNFPGYTYANATVEAANINKNILVSRSHPSRTQVRQMVAATARAMGVNPRLALAHAYNESGFDATAVSPANAIGVMQVIPSSGKWAESLVGRKLDLLKVQDNITAGVAIIRYLQANASSLDQGIAGYYQGLGGVRKYGMRPDTKVYVSKIRATMNRF</sequence>
<organism evidence="4 5">
    <name type="scientific">Arcanobacterium canis</name>
    <dbReference type="NCBI Taxonomy" id="999183"/>
    <lineage>
        <taxon>Bacteria</taxon>
        <taxon>Bacillati</taxon>
        <taxon>Actinomycetota</taxon>
        <taxon>Actinomycetes</taxon>
        <taxon>Actinomycetales</taxon>
        <taxon>Actinomycetaceae</taxon>
        <taxon>Arcanobacterium</taxon>
    </lineage>
</organism>
<feature type="domain" description="LysM" evidence="3">
    <location>
        <begin position="45"/>
        <end position="89"/>
    </location>
</feature>
<dbReference type="CDD" id="cd00118">
    <property type="entry name" value="LysM"/>
    <property type="match status" value="2"/>
</dbReference>
<dbReference type="InterPro" id="IPR008258">
    <property type="entry name" value="Transglycosylase_SLT_dom_1"/>
</dbReference>
<dbReference type="Gene3D" id="3.10.350.10">
    <property type="entry name" value="LysM domain"/>
    <property type="match status" value="2"/>
</dbReference>
<feature type="chain" id="PRO_5045072381" evidence="2">
    <location>
        <begin position="26"/>
        <end position="382"/>
    </location>
</feature>
<reference evidence="4 5" key="1">
    <citation type="submission" date="2023-03" db="EMBL/GenBank/DDBJ databases">
        <title>Complete genome of Arcanobacterium canis strain DSM 25104 isolated in 2010 from a canine otitis externa in Germany.</title>
        <authorList>
            <person name="Borowiak M."/>
            <person name="Kreitlow A."/>
            <person name="Malorny B."/>
            <person name="Laemmler C."/>
            <person name="Prenger-Berninghoff E."/>
            <person name="Ploetz M."/>
            <person name="Abdulmawjood A."/>
        </authorList>
    </citation>
    <scope>NUCLEOTIDE SEQUENCE [LARGE SCALE GENOMIC DNA]</scope>
    <source>
        <strain evidence="4 5">DSM 25104</strain>
    </source>
</reference>
<feature type="signal peptide" evidence="2">
    <location>
        <begin position="1"/>
        <end position="25"/>
    </location>
</feature>
<gene>
    <name evidence="4" type="ORF">P7079_04750</name>
</gene>
<evidence type="ECO:0000313" key="4">
    <source>
        <dbReference type="EMBL" id="WFM82720.1"/>
    </source>
</evidence>
<keyword evidence="5" id="KW-1185">Reference proteome</keyword>
<dbReference type="InterPro" id="IPR036779">
    <property type="entry name" value="LysM_dom_sf"/>
</dbReference>
<dbReference type="Pfam" id="PF01464">
    <property type="entry name" value="SLT"/>
    <property type="match status" value="1"/>
</dbReference>
<dbReference type="Pfam" id="PF01476">
    <property type="entry name" value="LysM"/>
    <property type="match status" value="2"/>
</dbReference>
<feature type="compositionally biased region" description="Low complexity" evidence="1">
    <location>
        <begin position="114"/>
        <end position="127"/>
    </location>
</feature>
<dbReference type="RefSeq" id="WP_278012146.1">
    <property type="nucleotide sequence ID" value="NZ_CP121208.1"/>
</dbReference>
<dbReference type="SUPFAM" id="SSF53955">
    <property type="entry name" value="Lysozyme-like"/>
    <property type="match status" value="1"/>
</dbReference>
<feature type="region of interest" description="Disordered" evidence="1">
    <location>
        <begin position="114"/>
        <end position="135"/>
    </location>
</feature>
<dbReference type="SUPFAM" id="SSF54106">
    <property type="entry name" value="LysM domain"/>
    <property type="match status" value="2"/>
</dbReference>
<keyword evidence="2" id="KW-0732">Signal</keyword>
<dbReference type="InterPro" id="IPR018392">
    <property type="entry name" value="LysM"/>
</dbReference>
<evidence type="ECO:0000256" key="1">
    <source>
        <dbReference type="SAM" id="MobiDB-lite"/>
    </source>
</evidence>
<proteinExistence type="predicted"/>
<evidence type="ECO:0000256" key="2">
    <source>
        <dbReference type="SAM" id="SignalP"/>
    </source>
</evidence>